<dbReference type="SUPFAM" id="SSF55785">
    <property type="entry name" value="PYP-like sensor domain (PAS domain)"/>
    <property type="match status" value="1"/>
</dbReference>
<reference evidence="2 3" key="1">
    <citation type="submission" date="2019-11" db="EMBL/GenBank/DDBJ databases">
        <authorList>
            <person name="He Y."/>
        </authorList>
    </citation>
    <scope>NUCLEOTIDE SEQUENCE [LARGE SCALE GENOMIC DNA]</scope>
    <source>
        <strain evidence="2 3">SCSIO 58843</strain>
    </source>
</reference>
<evidence type="ECO:0000313" key="3">
    <source>
        <dbReference type="Proteomes" id="UP000334019"/>
    </source>
</evidence>
<dbReference type="Gene3D" id="3.30.450.20">
    <property type="entry name" value="PAS domain"/>
    <property type="match status" value="1"/>
</dbReference>
<evidence type="ECO:0000313" key="2">
    <source>
        <dbReference type="EMBL" id="QGG93677.1"/>
    </source>
</evidence>
<protein>
    <submittedName>
        <fullName evidence="2">PAS domain S-box protein</fullName>
    </submittedName>
</protein>
<dbReference type="AlphaFoldDB" id="A0A5Q2RI53"/>
<evidence type="ECO:0000259" key="1">
    <source>
        <dbReference type="PROSITE" id="PS50112"/>
    </source>
</evidence>
<gene>
    <name evidence="2" type="ORF">GH723_00310</name>
</gene>
<dbReference type="SMART" id="SM00091">
    <property type="entry name" value="PAS"/>
    <property type="match status" value="1"/>
</dbReference>
<accession>A0A5Q2RI53</accession>
<organism evidence="2 3">
    <name type="scientific">Actinomarinicola tropica</name>
    <dbReference type="NCBI Taxonomy" id="2789776"/>
    <lineage>
        <taxon>Bacteria</taxon>
        <taxon>Bacillati</taxon>
        <taxon>Actinomycetota</taxon>
        <taxon>Acidimicrobiia</taxon>
        <taxon>Acidimicrobiales</taxon>
        <taxon>Iamiaceae</taxon>
        <taxon>Actinomarinicola</taxon>
    </lineage>
</organism>
<proteinExistence type="predicted"/>
<keyword evidence="3" id="KW-1185">Reference proteome</keyword>
<dbReference type="CDD" id="cd00130">
    <property type="entry name" value="PAS"/>
    <property type="match status" value="1"/>
</dbReference>
<dbReference type="InterPro" id="IPR013656">
    <property type="entry name" value="PAS_4"/>
</dbReference>
<feature type="domain" description="PAS" evidence="1">
    <location>
        <begin position="25"/>
        <end position="95"/>
    </location>
</feature>
<dbReference type="Proteomes" id="UP000334019">
    <property type="component" value="Chromosome"/>
</dbReference>
<dbReference type="NCBIfam" id="TIGR00229">
    <property type="entry name" value="sensory_box"/>
    <property type="match status" value="1"/>
</dbReference>
<dbReference type="RefSeq" id="WP_153757783.1">
    <property type="nucleotide sequence ID" value="NZ_CP045851.1"/>
</dbReference>
<name>A0A5Q2RI53_9ACTN</name>
<dbReference type="InterPro" id="IPR000014">
    <property type="entry name" value="PAS"/>
</dbReference>
<sequence>MATDELGGEAACALPVHGDVVEELTDHALADVLRRTSDAVVVADRAGDVLLWNDGATRLLGWTAEQMVGRPMSAIVPERLRARHDAGFHRTMETGETQYGDSMLQVPAQHRDGHTVSVAFTVTLLWHPGQKAPYAIAAIMRDDTERWELARAVRLSGGG</sequence>
<dbReference type="Pfam" id="PF08448">
    <property type="entry name" value="PAS_4"/>
    <property type="match status" value="1"/>
</dbReference>
<dbReference type="KEGG" id="atq:GH723_00310"/>
<dbReference type="InterPro" id="IPR035965">
    <property type="entry name" value="PAS-like_dom_sf"/>
</dbReference>
<dbReference type="PROSITE" id="PS50112">
    <property type="entry name" value="PAS"/>
    <property type="match status" value="1"/>
</dbReference>
<dbReference type="EMBL" id="CP045851">
    <property type="protein sequence ID" value="QGG93677.1"/>
    <property type="molecule type" value="Genomic_DNA"/>
</dbReference>